<comment type="caution">
    <text evidence="1">The sequence shown here is derived from an EMBL/GenBank/DDBJ whole genome shotgun (WGS) entry which is preliminary data.</text>
</comment>
<sequence length="184" mass="20589">MVDATLYRKAALCYEQARHWEDAARCYRAAGIPLRAAALHEQIGRYDEAATDYLAADEFEIAGWLRVHHLNQPEPAREAVEAAEDGARRALVLARCDLAEHRPFELVVPALDLVRADLADPINVPFPHRELELWAVVVAELAGRFDQVALIFAAAVKGGRHNAGERWTEWAKRVLATPLVIPER</sequence>
<evidence type="ECO:0000313" key="2">
    <source>
        <dbReference type="Proteomes" id="UP000331127"/>
    </source>
</evidence>
<dbReference type="RefSeq" id="WP_155353673.1">
    <property type="nucleotide sequence ID" value="NZ_BAAAHL010000012.1"/>
</dbReference>
<accession>A0A5M3WP20</accession>
<organism evidence="1 2">
    <name type="scientific">Acrocarpospora macrocephala</name>
    <dbReference type="NCBI Taxonomy" id="150177"/>
    <lineage>
        <taxon>Bacteria</taxon>
        <taxon>Bacillati</taxon>
        <taxon>Actinomycetota</taxon>
        <taxon>Actinomycetes</taxon>
        <taxon>Streptosporangiales</taxon>
        <taxon>Streptosporangiaceae</taxon>
        <taxon>Acrocarpospora</taxon>
    </lineage>
</organism>
<dbReference type="AlphaFoldDB" id="A0A5M3WP20"/>
<reference evidence="1 2" key="1">
    <citation type="submission" date="2019-10" db="EMBL/GenBank/DDBJ databases">
        <title>Whole genome shotgun sequence of Acrocarpospora macrocephala NBRC 16266.</title>
        <authorList>
            <person name="Ichikawa N."/>
            <person name="Kimura A."/>
            <person name="Kitahashi Y."/>
            <person name="Komaki H."/>
            <person name="Oguchi A."/>
        </authorList>
    </citation>
    <scope>NUCLEOTIDE SEQUENCE [LARGE SCALE GENOMIC DNA]</scope>
    <source>
        <strain evidence="1 2">NBRC 16266</strain>
    </source>
</reference>
<name>A0A5M3WP20_9ACTN</name>
<dbReference type="SUPFAM" id="SSF48452">
    <property type="entry name" value="TPR-like"/>
    <property type="match status" value="1"/>
</dbReference>
<protein>
    <recommendedName>
        <fullName evidence="3">Tetratrico peptide repeat group 5 domain-containing protein</fullName>
    </recommendedName>
</protein>
<evidence type="ECO:0008006" key="3">
    <source>
        <dbReference type="Google" id="ProtNLM"/>
    </source>
</evidence>
<dbReference type="Proteomes" id="UP000331127">
    <property type="component" value="Unassembled WGS sequence"/>
</dbReference>
<dbReference type="EMBL" id="BLAE01000008">
    <property type="protein sequence ID" value="GES08028.1"/>
    <property type="molecule type" value="Genomic_DNA"/>
</dbReference>
<evidence type="ECO:0000313" key="1">
    <source>
        <dbReference type="EMBL" id="GES08028.1"/>
    </source>
</evidence>
<proteinExistence type="predicted"/>
<gene>
    <name evidence="1" type="ORF">Amac_016230</name>
</gene>
<keyword evidence="2" id="KW-1185">Reference proteome</keyword>
<dbReference type="InterPro" id="IPR011990">
    <property type="entry name" value="TPR-like_helical_dom_sf"/>
</dbReference>
<dbReference type="OrthoDB" id="5180161at2"/>